<organism evidence="2 3">
    <name type="scientific">Methylophilus flavus</name>
    <dbReference type="NCBI Taxonomy" id="640084"/>
    <lineage>
        <taxon>Bacteria</taxon>
        <taxon>Pseudomonadati</taxon>
        <taxon>Pseudomonadota</taxon>
        <taxon>Betaproteobacteria</taxon>
        <taxon>Nitrosomonadales</taxon>
        <taxon>Methylophilaceae</taxon>
        <taxon>Methylophilus</taxon>
    </lineage>
</organism>
<comment type="caution">
    <text evidence="2">The sequence shown here is derived from an EMBL/GenBank/DDBJ whole genome shotgun (WGS) entry which is preliminary data.</text>
</comment>
<protein>
    <recommendedName>
        <fullName evidence="4">Bulb-type lectin domain-containing protein</fullName>
    </recommendedName>
</protein>
<gene>
    <name evidence="2" type="ORF">ACFQ2T_11680</name>
</gene>
<feature type="chain" id="PRO_5045143267" description="Bulb-type lectin domain-containing protein" evidence="1">
    <location>
        <begin position="28"/>
        <end position="186"/>
    </location>
</feature>
<evidence type="ECO:0000313" key="2">
    <source>
        <dbReference type="EMBL" id="MFD1123169.1"/>
    </source>
</evidence>
<dbReference type="SUPFAM" id="SSF51110">
    <property type="entry name" value="alpha-D-mannose-specific plant lectins"/>
    <property type="match status" value="1"/>
</dbReference>
<keyword evidence="1" id="KW-0732">Signal</keyword>
<dbReference type="PROSITE" id="PS51257">
    <property type="entry name" value="PROKAR_LIPOPROTEIN"/>
    <property type="match status" value="1"/>
</dbReference>
<evidence type="ECO:0000256" key="1">
    <source>
        <dbReference type="SAM" id="SignalP"/>
    </source>
</evidence>
<evidence type="ECO:0000313" key="3">
    <source>
        <dbReference type="Proteomes" id="UP001597206"/>
    </source>
</evidence>
<reference evidence="3" key="1">
    <citation type="journal article" date="2019" name="Int. J. Syst. Evol. Microbiol.">
        <title>The Global Catalogue of Microorganisms (GCM) 10K type strain sequencing project: providing services to taxonomists for standard genome sequencing and annotation.</title>
        <authorList>
            <consortium name="The Broad Institute Genomics Platform"/>
            <consortium name="The Broad Institute Genome Sequencing Center for Infectious Disease"/>
            <person name="Wu L."/>
            <person name="Ma J."/>
        </authorList>
    </citation>
    <scope>NUCLEOTIDE SEQUENCE [LARGE SCALE GENOMIC DNA]</scope>
    <source>
        <strain evidence="3">CCUG 58411</strain>
    </source>
</reference>
<accession>A0ABW3PA06</accession>
<proteinExistence type="predicted"/>
<dbReference type="InterPro" id="IPR036426">
    <property type="entry name" value="Bulb-type_lectin_dom_sf"/>
</dbReference>
<name>A0ABW3PA06_9PROT</name>
<evidence type="ECO:0008006" key="4">
    <source>
        <dbReference type="Google" id="ProtNLM"/>
    </source>
</evidence>
<dbReference type="Proteomes" id="UP001597206">
    <property type="component" value="Unassembled WGS sequence"/>
</dbReference>
<keyword evidence="3" id="KW-1185">Reference proteome</keyword>
<dbReference type="Gene3D" id="2.90.10.10">
    <property type="entry name" value="Bulb-type lectin domain"/>
    <property type="match status" value="2"/>
</dbReference>
<sequence>MNKRLTMICLTTFFACSGIFTANHAIADCPGDPPRIRVPGSKPWIIPSNTVFEKGRNYWSQDYTLFLTFQKDTNLVLYKQISCHPKKFKAIWNTRTAGLLAKAVFQKDGNLVLYKPDGVANYWNSIAEVKKRNKKWTDSLPPYEIDSQTYTTQFGPAILVIQNDNNLVIYDTGNGRPLWDSRTAAH</sequence>
<dbReference type="EMBL" id="JBHTLN010000002">
    <property type="protein sequence ID" value="MFD1123169.1"/>
    <property type="molecule type" value="Genomic_DNA"/>
</dbReference>
<feature type="signal peptide" evidence="1">
    <location>
        <begin position="1"/>
        <end position="27"/>
    </location>
</feature>
<dbReference type="RefSeq" id="WP_379034608.1">
    <property type="nucleotide sequence ID" value="NZ_JBHTLN010000002.1"/>
</dbReference>